<dbReference type="GO" id="GO:0012505">
    <property type="term" value="C:endomembrane system"/>
    <property type="evidence" value="ECO:0007669"/>
    <property type="project" value="UniProtKB-ARBA"/>
</dbReference>
<dbReference type="Proteomes" id="UP000549616">
    <property type="component" value="Unassembled WGS sequence"/>
</dbReference>
<evidence type="ECO:0000256" key="3">
    <source>
        <dbReference type="ARBA" id="ARBA00023121"/>
    </source>
</evidence>
<dbReference type="RefSeq" id="WP_179776354.1">
    <property type="nucleotide sequence ID" value="NZ_JACCFK010000002.1"/>
</dbReference>
<comment type="subcellular location">
    <subcellularLocation>
        <location evidence="1">Golgi apparatus membrane</location>
        <topology evidence="1">Peripheral membrane protein</topology>
        <orientation evidence="1">Cytoplasmic side</orientation>
    </subcellularLocation>
</comment>
<sequence>MDRTDSLAGQLFLLAYDTKKQRLVSRSELGYALRAAALADLVLGGYLVDERGKAAPAGPAPALDPVLEEILAEIGGTSPRSWKRWVGRHRHTMVPAVREQLAADRVIRVESSRVLGLFPVHRVTLRHPHEVRRVSEEVRRVVRGGQPTFRVEARLGALCALAGAAELRTVLSRAERRQYKTRLAELGRPVEPVITALRKAIQAQRAAAASGGG</sequence>
<protein>
    <recommendedName>
        <fullName evidence="7">GPP34 family phosphoprotein</fullName>
    </recommendedName>
</protein>
<keyword evidence="3" id="KW-0446">Lipid-binding</keyword>
<evidence type="ECO:0000256" key="2">
    <source>
        <dbReference type="ARBA" id="ARBA00023034"/>
    </source>
</evidence>
<dbReference type="GO" id="GO:0070273">
    <property type="term" value="F:phosphatidylinositol-4-phosphate binding"/>
    <property type="evidence" value="ECO:0007669"/>
    <property type="project" value="InterPro"/>
</dbReference>
<evidence type="ECO:0000313" key="6">
    <source>
        <dbReference type="Proteomes" id="UP000549616"/>
    </source>
</evidence>
<evidence type="ECO:0000256" key="4">
    <source>
        <dbReference type="ARBA" id="ARBA00023136"/>
    </source>
</evidence>
<accession>A0A853BBD3</accession>
<organism evidence="5 6">
    <name type="scientific">Amycolatopsis endophytica</name>
    <dbReference type="NCBI Taxonomy" id="860233"/>
    <lineage>
        <taxon>Bacteria</taxon>
        <taxon>Bacillati</taxon>
        <taxon>Actinomycetota</taxon>
        <taxon>Actinomycetes</taxon>
        <taxon>Pseudonocardiales</taxon>
        <taxon>Pseudonocardiaceae</taxon>
        <taxon>Amycolatopsis</taxon>
    </lineage>
</organism>
<proteinExistence type="predicted"/>
<gene>
    <name evidence="5" type="ORF">HNR02_005439</name>
</gene>
<dbReference type="Gene3D" id="1.10.3630.10">
    <property type="entry name" value="yeast vps74-n-term truncation variant domain like"/>
    <property type="match status" value="1"/>
</dbReference>
<evidence type="ECO:0008006" key="7">
    <source>
        <dbReference type="Google" id="ProtNLM"/>
    </source>
</evidence>
<evidence type="ECO:0000313" key="5">
    <source>
        <dbReference type="EMBL" id="NYI92064.1"/>
    </source>
</evidence>
<dbReference type="AlphaFoldDB" id="A0A853BBD3"/>
<keyword evidence="2" id="KW-0333">Golgi apparatus</keyword>
<comment type="caution">
    <text evidence="5">The sequence shown here is derived from an EMBL/GenBank/DDBJ whole genome shotgun (WGS) entry which is preliminary data.</text>
</comment>
<dbReference type="EMBL" id="JACCFK010000002">
    <property type="protein sequence ID" value="NYI92064.1"/>
    <property type="molecule type" value="Genomic_DNA"/>
</dbReference>
<dbReference type="Pfam" id="PF05719">
    <property type="entry name" value="GPP34"/>
    <property type="match status" value="1"/>
</dbReference>
<keyword evidence="6" id="KW-1185">Reference proteome</keyword>
<dbReference type="GO" id="GO:0005737">
    <property type="term" value="C:cytoplasm"/>
    <property type="evidence" value="ECO:0007669"/>
    <property type="project" value="UniProtKB-ARBA"/>
</dbReference>
<name>A0A853BBD3_9PSEU</name>
<evidence type="ECO:0000256" key="1">
    <source>
        <dbReference type="ARBA" id="ARBA00004255"/>
    </source>
</evidence>
<reference evidence="5 6" key="1">
    <citation type="submission" date="2020-07" db="EMBL/GenBank/DDBJ databases">
        <title>Sequencing the genomes of 1000 actinobacteria strains.</title>
        <authorList>
            <person name="Klenk H.-P."/>
        </authorList>
    </citation>
    <scope>NUCLEOTIDE SEQUENCE [LARGE SCALE GENOMIC DNA]</scope>
    <source>
        <strain evidence="5 6">DSM 104006</strain>
    </source>
</reference>
<dbReference type="InterPro" id="IPR038261">
    <property type="entry name" value="GPP34-like_sf"/>
</dbReference>
<keyword evidence="4" id="KW-0472">Membrane</keyword>
<dbReference type="InterPro" id="IPR008628">
    <property type="entry name" value="GPP34-like"/>
</dbReference>